<comment type="subunit">
    <text evidence="3 9">Homodimer.</text>
</comment>
<gene>
    <name evidence="9 14" type="primary">pyrF</name>
    <name evidence="14" type="ORF">FYJ50_03185</name>
</gene>
<name>A0A7X2N278_9FIRM</name>
<evidence type="ECO:0000256" key="11">
    <source>
        <dbReference type="PIRSR" id="PIRSR614732-2"/>
    </source>
</evidence>
<dbReference type="CDD" id="cd04725">
    <property type="entry name" value="OMP_decarboxylase_like"/>
    <property type="match status" value="1"/>
</dbReference>
<evidence type="ECO:0000256" key="12">
    <source>
        <dbReference type="RuleBase" id="RU000512"/>
    </source>
</evidence>
<evidence type="ECO:0000256" key="1">
    <source>
        <dbReference type="ARBA" id="ARBA00002356"/>
    </source>
</evidence>
<evidence type="ECO:0000256" key="5">
    <source>
        <dbReference type="ARBA" id="ARBA00022975"/>
    </source>
</evidence>
<evidence type="ECO:0000256" key="10">
    <source>
        <dbReference type="PIRSR" id="PIRSR614732-1"/>
    </source>
</evidence>
<dbReference type="GO" id="GO:0006207">
    <property type="term" value="P:'de novo' pyrimidine nucleobase biosynthetic process"/>
    <property type="evidence" value="ECO:0007669"/>
    <property type="project" value="InterPro"/>
</dbReference>
<keyword evidence="4 9" id="KW-0210">Decarboxylase</keyword>
<evidence type="ECO:0000313" key="15">
    <source>
        <dbReference type="Proteomes" id="UP000470082"/>
    </source>
</evidence>
<feature type="binding site" evidence="9">
    <location>
        <begin position="57"/>
        <end position="66"/>
    </location>
    <ligand>
        <name>substrate</name>
    </ligand>
</feature>
<feature type="active site" description="Proton donor" evidence="9">
    <location>
        <position position="59"/>
    </location>
</feature>
<dbReference type="SUPFAM" id="SSF51366">
    <property type="entry name" value="Ribulose-phoshate binding barrel"/>
    <property type="match status" value="1"/>
</dbReference>
<evidence type="ECO:0000256" key="4">
    <source>
        <dbReference type="ARBA" id="ARBA00022793"/>
    </source>
</evidence>
<dbReference type="InterPro" id="IPR001754">
    <property type="entry name" value="OMPdeCOase_dom"/>
</dbReference>
<dbReference type="InterPro" id="IPR014732">
    <property type="entry name" value="OMPdecase"/>
</dbReference>
<dbReference type="GO" id="GO:0004590">
    <property type="term" value="F:orotidine-5'-phosphate decarboxylase activity"/>
    <property type="evidence" value="ECO:0007669"/>
    <property type="project" value="UniProtKB-UniRule"/>
</dbReference>
<feature type="binding site" evidence="9 11">
    <location>
        <position position="119"/>
    </location>
    <ligand>
        <name>substrate</name>
    </ligand>
</feature>
<dbReference type="NCBIfam" id="TIGR01740">
    <property type="entry name" value="pyrF"/>
    <property type="match status" value="1"/>
</dbReference>
<feature type="binding site" evidence="9 11">
    <location>
        <position position="30"/>
    </location>
    <ligand>
        <name>substrate</name>
    </ligand>
</feature>
<feature type="binding site" evidence="9 11">
    <location>
        <position position="190"/>
    </location>
    <ligand>
        <name>substrate</name>
    </ligand>
</feature>
<feature type="binding site" evidence="9 11">
    <location>
        <position position="9"/>
    </location>
    <ligand>
        <name>substrate</name>
    </ligand>
</feature>
<dbReference type="NCBIfam" id="NF001273">
    <property type="entry name" value="PRK00230.1"/>
    <property type="match status" value="1"/>
</dbReference>
<keyword evidence="6 9" id="KW-0456">Lyase</keyword>
<comment type="pathway">
    <text evidence="2 9 12">Pyrimidine metabolism; UMP biosynthesis via de novo pathway; UMP from orotate: step 2/2.</text>
</comment>
<feature type="binding site" evidence="9 11">
    <location>
        <position position="210"/>
    </location>
    <ligand>
        <name>substrate</name>
    </ligand>
</feature>
<dbReference type="PROSITE" id="PS00156">
    <property type="entry name" value="OMPDECASE"/>
    <property type="match status" value="1"/>
</dbReference>
<comment type="similarity">
    <text evidence="8 9">Belongs to the OMP decarboxylase family. Type 1 subfamily.</text>
</comment>
<dbReference type="InterPro" id="IPR018089">
    <property type="entry name" value="OMPdecase_AS"/>
</dbReference>
<feature type="binding site" evidence="9 11">
    <location>
        <position position="181"/>
    </location>
    <ligand>
        <name>substrate</name>
    </ligand>
</feature>
<proteinExistence type="inferred from homology"/>
<keyword evidence="15" id="KW-1185">Reference proteome</keyword>
<dbReference type="UniPathway" id="UPA00070">
    <property type="reaction ID" value="UER00120"/>
</dbReference>
<dbReference type="InterPro" id="IPR011060">
    <property type="entry name" value="RibuloseP-bd_barrel"/>
</dbReference>
<protein>
    <recommendedName>
        <fullName evidence="9">Orotidine 5'-phosphate decarboxylase</fullName>
        <ecNumber evidence="9">4.1.1.23</ecNumber>
    </recommendedName>
    <alternativeName>
        <fullName evidence="9">OMP decarboxylase</fullName>
        <shortName evidence="9">OMPDCase</shortName>
        <shortName evidence="9">OMPdecase</shortName>
    </alternativeName>
</protein>
<dbReference type="PANTHER" id="PTHR32119">
    <property type="entry name" value="OROTIDINE 5'-PHOSPHATE DECARBOXYLASE"/>
    <property type="match status" value="1"/>
</dbReference>
<dbReference type="AlphaFoldDB" id="A0A7X2N278"/>
<dbReference type="SMART" id="SM00934">
    <property type="entry name" value="OMPdecase"/>
    <property type="match status" value="1"/>
</dbReference>
<feature type="active site" description="For OMPdecase activity" evidence="10">
    <location>
        <position position="59"/>
    </location>
</feature>
<feature type="binding site" evidence="9 11">
    <location>
        <position position="211"/>
    </location>
    <ligand>
        <name>substrate</name>
    </ligand>
</feature>
<dbReference type="FunFam" id="3.20.20.70:FF:000015">
    <property type="entry name" value="Orotidine 5'-phosphate decarboxylase"/>
    <property type="match status" value="1"/>
</dbReference>
<reference evidence="14 15" key="1">
    <citation type="submission" date="2019-08" db="EMBL/GenBank/DDBJ databases">
        <title>In-depth cultivation of the pig gut microbiome towards novel bacterial diversity and tailored functional studies.</title>
        <authorList>
            <person name="Wylensek D."/>
            <person name="Hitch T.C.A."/>
            <person name="Clavel T."/>
        </authorList>
    </citation>
    <scope>NUCLEOTIDE SEQUENCE [LARGE SCALE GENOMIC DNA]</scope>
    <source>
        <strain evidence="14 15">LKV-178-WT-2G</strain>
    </source>
</reference>
<comment type="catalytic activity">
    <reaction evidence="7 9 12">
        <text>orotidine 5'-phosphate + H(+) = UMP + CO2</text>
        <dbReference type="Rhea" id="RHEA:11596"/>
        <dbReference type="ChEBI" id="CHEBI:15378"/>
        <dbReference type="ChEBI" id="CHEBI:16526"/>
        <dbReference type="ChEBI" id="CHEBI:57538"/>
        <dbReference type="ChEBI" id="CHEBI:57865"/>
        <dbReference type="EC" id="4.1.1.23"/>
    </reaction>
</comment>
<dbReference type="Gene3D" id="3.20.20.70">
    <property type="entry name" value="Aldolase class I"/>
    <property type="match status" value="1"/>
</dbReference>
<comment type="function">
    <text evidence="1 9">Catalyzes the decarboxylation of orotidine 5'-monophosphate (OMP) to uridine 5'-monophosphate (UMP).</text>
</comment>
<evidence type="ECO:0000259" key="13">
    <source>
        <dbReference type="SMART" id="SM00934"/>
    </source>
</evidence>
<comment type="caution">
    <text evidence="14">The sequence shown here is derived from an EMBL/GenBank/DDBJ whole genome shotgun (WGS) entry which is preliminary data.</text>
</comment>
<feature type="active site" description="For OMPdecase activity" evidence="10">
    <location>
        <position position="62"/>
    </location>
</feature>
<evidence type="ECO:0000256" key="8">
    <source>
        <dbReference type="ARBA" id="ARBA00061012"/>
    </source>
</evidence>
<dbReference type="InterPro" id="IPR013785">
    <property type="entry name" value="Aldolase_TIM"/>
</dbReference>
<evidence type="ECO:0000256" key="7">
    <source>
        <dbReference type="ARBA" id="ARBA00049157"/>
    </source>
</evidence>
<evidence type="ECO:0000256" key="9">
    <source>
        <dbReference type="HAMAP-Rule" id="MF_01200"/>
    </source>
</evidence>
<dbReference type="HAMAP" id="MF_01200_B">
    <property type="entry name" value="OMPdecase_type1_B"/>
    <property type="match status" value="1"/>
</dbReference>
<organism evidence="14 15">
    <name type="scientific">Floccifex porci</name>
    <dbReference type="NCBI Taxonomy" id="2606629"/>
    <lineage>
        <taxon>Bacteria</taxon>
        <taxon>Bacillati</taxon>
        <taxon>Bacillota</taxon>
        <taxon>Erysipelotrichia</taxon>
        <taxon>Erysipelotrichales</taxon>
        <taxon>Erysipelotrichaceae</taxon>
        <taxon>Floccifex</taxon>
    </lineage>
</organism>
<dbReference type="EMBL" id="VUMM01000003">
    <property type="protein sequence ID" value="MSS01124.1"/>
    <property type="molecule type" value="Genomic_DNA"/>
</dbReference>
<feature type="active site" description="For OMPdecase activity" evidence="10">
    <location>
        <position position="57"/>
    </location>
</feature>
<keyword evidence="5 9" id="KW-0665">Pyrimidine biosynthesis</keyword>
<dbReference type="RefSeq" id="WP_154459586.1">
    <property type="nucleotide sequence ID" value="NZ_JAQYTQ010000028.1"/>
</dbReference>
<feature type="domain" description="Orotidine 5'-phosphate decarboxylase" evidence="13">
    <location>
        <begin position="3"/>
        <end position="226"/>
    </location>
</feature>
<evidence type="ECO:0000256" key="2">
    <source>
        <dbReference type="ARBA" id="ARBA00004861"/>
    </source>
</evidence>
<dbReference type="PANTHER" id="PTHR32119:SF2">
    <property type="entry name" value="OROTIDINE 5'-PHOSPHATE DECARBOXYLASE"/>
    <property type="match status" value="1"/>
</dbReference>
<dbReference type="GO" id="GO:0044205">
    <property type="term" value="P:'de novo' UMP biosynthetic process"/>
    <property type="evidence" value="ECO:0007669"/>
    <property type="project" value="UniProtKB-UniRule"/>
</dbReference>
<evidence type="ECO:0000256" key="3">
    <source>
        <dbReference type="ARBA" id="ARBA00011738"/>
    </source>
</evidence>
<dbReference type="GO" id="GO:0005829">
    <property type="term" value="C:cytosol"/>
    <property type="evidence" value="ECO:0007669"/>
    <property type="project" value="TreeGrafter"/>
</dbReference>
<accession>A0A7X2N278</accession>
<dbReference type="EC" id="4.1.1.23" evidence="9"/>
<dbReference type="InterPro" id="IPR047596">
    <property type="entry name" value="OMPdecase_bac"/>
</dbReference>
<evidence type="ECO:0000256" key="6">
    <source>
        <dbReference type="ARBA" id="ARBA00023239"/>
    </source>
</evidence>
<dbReference type="Pfam" id="PF00215">
    <property type="entry name" value="OMPdecase"/>
    <property type="match status" value="1"/>
</dbReference>
<dbReference type="Proteomes" id="UP000470082">
    <property type="component" value="Unassembled WGS sequence"/>
</dbReference>
<sequence length="231" mass="24757">MSKTIVALDFSSKEEVVQFLSQFNEPIYVKIGMELTYACGLDIVKTVKDMGHNIFLDLKLHDIPNTVKGGMKNLAKLGVDITNVHAAGGIAMMKAAKEGLKEGAQGGKTPLCIAVTQLTSTSKEAMNNELGIDGEVIDCVVKYALNAKEAGLDGVVCSVHEAAAIKKACGPDFLTVTPGIRLASDSVDDQKRVATPAYAKEQGCDYIVVGRSITKSKNPKETYDLIENMMK</sequence>
<evidence type="ECO:0000313" key="14">
    <source>
        <dbReference type="EMBL" id="MSS01124.1"/>
    </source>
</evidence>